<sequence>MDVFTVVGAIAALIAVCIAVFLFVSQPTSRSSPWPKIKQILAYTQNVVPKKITKLYMSGCSLDDFIPVGEVTAVHDVARFFAHHGSKFSVYTIDWAQEVLVLIRHVDGVDLKAGPIFFVAQKRSATEVLCIPLEKLQAVATAVADKVANVQKIFIFLTGRCGSTLMTRLVESTSVAQAVSEPHVFTDICMALHQLKQSSQRGQSPIPRSCPTVLSSKEFTIALLRNLCTVMNYNLLMSDPRCRDVIFYKLKMDVILMADLIAGAFPSAKTIFMYRNGLEFTESLARLYFQRYVVYWAISSVECLRLWNWSGDFPDSTRCFGDNPKYSTVRHRGTISFYLYTWWAGVMQCAVDLQKKQPGYFFHAVIDYSALVNNKEKTFHLLMKKLGLRWSPEDPGEDKDKMKNALIKDSQAGTVLSAKQRSPGGRWAPDVSSRWTGPWEREYIGEVCRHAGNDITGPGFLLPGTIL</sequence>
<organism evidence="2 3">
    <name type="scientific">Branchiostoma lanceolatum</name>
    <name type="common">Common lancelet</name>
    <name type="synonym">Amphioxus lanceolatum</name>
    <dbReference type="NCBI Taxonomy" id="7740"/>
    <lineage>
        <taxon>Eukaryota</taxon>
        <taxon>Metazoa</taxon>
        <taxon>Chordata</taxon>
        <taxon>Cephalochordata</taxon>
        <taxon>Leptocardii</taxon>
        <taxon>Amphioxiformes</taxon>
        <taxon>Branchiostomatidae</taxon>
        <taxon>Branchiostoma</taxon>
    </lineage>
</organism>
<dbReference type="Proteomes" id="UP000838412">
    <property type="component" value="Chromosome 4"/>
</dbReference>
<reference evidence="2" key="1">
    <citation type="submission" date="2022-01" db="EMBL/GenBank/DDBJ databases">
        <authorList>
            <person name="Braso-Vives M."/>
        </authorList>
    </citation>
    <scope>NUCLEOTIDE SEQUENCE</scope>
</reference>
<protein>
    <submittedName>
        <fullName evidence="2">Hypp2798 protein</fullName>
    </submittedName>
</protein>
<evidence type="ECO:0000313" key="2">
    <source>
        <dbReference type="EMBL" id="CAH1263922.1"/>
    </source>
</evidence>
<name>A0A8K0ERR4_BRALA</name>
<feature type="transmembrane region" description="Helical" evidence="1">
    <location>
        <begin position="6"/>
        <end position="24"/>
    </location>
</feature>
<dbReference type="EMBL" id="OV696689">
    <property type="protein sequence ID" value="CAH1263922.1"/>
    <property type="molecule type" value="Genomic_DNA"/>
</dbReference>
<gene>
    <name evidence="2" type="primary">Hypp2798</name>
    <name evidence="2" type="ORF">BLAG_LOCUS18459</name>
</gene>
<dbReference type="Gene3D" id="3.40.50.300">
    <property type="entry name" value="P-loop containing nucleotide triphosphate hydrolases"/>
    <property type="match status" value="1"/>
</dbReference>
<keyword evidence="1" id="KW-1133">Transmembrane helix</keyword>
<dbReference type="OrthoDB" id="5912733at2759"/>
<dbReference type="AlphaFoldDB" id="A0A8K0ERR4"/>
<dbReference type="PANTHER" id="PTHR33844">
    <property type="entry name" value="SULFOTRANSFER_1 DOMAIN-CONTAINING PROTEIN"/>
    <property type="match status" value="1"/>
</dbReference>
<evidence type="ECO:0000256" key="1">
    <source>
        <dbReference type="SAM" id="Phobius"/>
    </source>
</evidence>
<evidence type="ECO:0000313" key="3">
    <source>
        <dbReference type="Proteomes" id="UP000838412"/>
    </source>
</evidence>
<keyword evidence="1" id="KW-0472">Membrane</keyword>
<keyword evidence="3" id="KW-1185">Reference proteome</keyword>
<dbReference type="SUPFAM" id="SSF52540">
    <property type="entry name" value="P-loop containing nucleoside triphosphate hydrolases"/>
    <property type="match status" value="1"/>
</dbReference>
<proteinExistence type="predicted"/>
<keyword evidence="1" id="KW-0812">Transmembrane</keyword>
<dbReference type="InterPro" id="IPR027417">
    <property type="entry name" value="P-loop_NTPase"/>
</dbReference>
<accession>A0A8K0ERR4</accession>
<dbReference type="PANTHER" id="PTHR33844:SF1">
    <property type="entry name" value="SULFOTRANSFERASE DOMAIN-CONTAINING PROTEIN"/>
    <property type="match status" value="1"/>
</dbReference>